<dbReference type="GO" id="GO:0005739">
    <property type="term" value="C:mitochondrion"/>
    <property type="evidence" value="ECO:0007669"/>
    <property type="project" value="UniProtKB-SubCell"/>
</dbReference>
<evidence type="ECO:0000256" key="2">
    <source>
        <dbReference type="ARBA" id="ARBA00004173"/>
    </source>
</evidence>
<dbReference type="WBParaSite" id="PSAMB.scaffold2889size20718.g19516.t1">
    <property type="protein sequence ID" value="PSAMB.scaffold2889size20718.g19516.t1"/>
    <property type="gene ID" value="PSAMB.scaffold2889size20718.g19516"/>
</dbReference>
<dbReference type="NCBIfam" id="NF001138">
    <property type="entry name" value="PRK00143.1"/>
    <property type="match status" value="1"/>
</dbReference>
<keyword evidence="5" id="KW-0820">tRNA-binding</keyword>
<dbReference type="AlphaFoldDB" id="A0A914W0U3"/>
<evidence type="ECO:0000256" key="6">
    <source>
        <dbReference type="ARBA" id="ARBA00022679"/>
    </source>
</evidence>
<dbReference type="Gene3D" id="3.40.50.620">
    <property type="entry name" value="HUPs"/>
    <property type="match status" value="1"/>
</dbReference>
<keyword evidence="6" id="KW-0808">Transferase</keyword>
<sequence>MPPNTIRHVACAVSGGVDSAVSAYLLKRRGFAVSGVYMVNWDHVEEGVTDCPRERDLTDARLICDHIGIPLTVVNFVKEYWQSVFQYLLENYRDGRTVCPDVSCNRLIKFGKLHEFALKELRADAIATGHFARTSQGDFLEHADRLKDKPVKLLAARDCIKDQTYFLSTVRQADLRRAMFPIGSLLKPQVRQIARDIGLDFVAQKRESMGICFIGKRKKFNLFVDQYIEKNAGEIRDIETDEILGMHEGVQHYTLGKRITADSRHQSPSGLFVAAIDPSSRSIYTCRGPYHTSLYAQEFTVMTPSWIEGCWPTDLAKGEPVQWRYRCQRTHPLLYCTVVRNGDHRLVVRSAHPIRAPAIGQKKVLIKVKMVNIKR</sequence>
<dbReference type="CDD" id="cd01998">
    <property type="entry name" value="MnmA_TRMU-like"/>
    <property type="match status" value="1"/>
</dbReference>
<proteinExistence type="inferred from homology"/>
<evidence type="ECO:0000256" key="11">
    <source>
        <dbReference type="ARBA" id="ARBA00023157"/>
    </source>
</evidence>
<dbReference type="Proteomes" id="UP000887566">
    <property type="component" value="Unplaced"/>
</dbReference>
<evidence type="ECO:0000256" key="1">
    <source>
        <dbReference type="ARBA" id="ARBA00003986"/>
    </source>
</evidence>
<dbReference type="GO" id="GO:0061708">
    <property type="term" value="F:tRNA-5-taurinomethyluridine 2-sulfurtransferase"/>
    <property type="evidence" value="ECO:0007669"/>
    <property type="project" value="UniProtKB-EC"/>
</dbReference>
<dbReference type="PANTHER" id="PTHR11933:SF5">
    <property type="entry name" value="MITOCHONDRIAL TRNA-SPECIFIC 2-THIOURIDYLASE 1"/>
    <property type="match status" value="1"/>
</dbReference>
<evidence type="ECO:0000313" key="15">
    <source>
        <dbReference type="WBParaSite" id="PSAMB.scaffold2889size20718.g19516.t1"/>
    </source>
</evidence>
<dbReference type="InterPro" id="IPR004506">
    <property type="entry name" value="MnmA-like"/>
</dbReference>
<organism evidence="14 15">
    <name type="scientific">Plectus sambesii</name>
    <dbReference type="NCBI Taxonomy" id="2011161"/>
    <lineage>
        <taxon>Eukaryota</taxon>
        <taxon>Metazoa</taxon>
        <taxon>Ecdysozoa</taxon>
        <taxon>Nematoda</taxon>
        <taxon>Chromadorea</taxon>
        <taxon>Plectida</taxon>
        <taxon>Plectina</taxon>
        <taxon>Plectoidea</taxon>
        <taxon>Plectidae</taxon>
        <taxon>Plectus</taxon>
    </lineage>
</organism>
<keyword evidence="14" id="KW-1185">Reference proteome</keyword>
<dbReference type="GO" id="GO:0002143">
    <property type="term" value="P:tRNA wobble position uridine thiolation"/>
    <property type="evidence" value="ECO:0007669"/>
    <property type="project" value="TreeGrafter"/>
</dbReference>
<comment type="function">
    <text evidence="1">Catalyzes the 2-thiolation of uridine at the wobble position (U34) of mitochondrial tRNA(Lys), tRNA(Glu) and tRNA(Gln). Required for the formation of 5-taurinomethyl-2-thiouridine (tm5s2U) of mitochondrial tRNA(Lys), tRNA(Glu), and tRNA(Gln) at the wobble position. ATP is required to activate the C2 atom of the wobble base.</text>
</comment>
<evidence type="ECO:0000256" key="10">
    <source>
        <dbReference type="ARBA" id="ARBA00022884"/>
    </source>
</evidence>
<evidence type="ECO:0000256" key="9">
    <source>
        <dbReference type="ARBA" id="ARBA00022840"/>
    </source>
</evidence>
<dbReference type="GO" id="GO:0000049">
    <property type="term" value="F:tRNA binding"/>
    <property type="evidence" value="ECO:0007669"/>
    <property type="project" value="UniProtKB-KW"/>
</dbReference>
<keyword evidence="7" id="KW-0819">tRNA processing</keyword>
<evidence type="ECO:0000256" key="7">
    <source>
        <dbReference type="ARBA" id="ARBA00022694"/>
    </source>
</evidence>
<comment type="similarity">
    <text evidence="3">Belongs to the MnmA/TRMU family.</text>
</comment>
<dbReference type="EC" id="2.8.1.14" evidence="4"/>
<protein>
    <recommendedName>
        <fullName evidence="4">tRNA-5-taurinomethyluridine 2-sulfurtransferase</fullName>
        <ecNumber evidence="4">2.8.1.14</ecNumber>
    </recommendedName>
</protein>
<dbReference type="InterPro" id="IPR023382">
    <property type="entry name" value="MnmA-like_central_sf"/>
</dbReference>
<evidence type="ECO:0000256" key="8">
    <source>
        <dbReference type="ARBA" id="ARBA00022741"/>
    </source>
</evidence>
<dbReference type="FunFam" id="3.40.50.620:FF:000104">
    <property type="entry name" value="Mitochondrial tRNA-specific 2-thiouridylase 1"/>
    <property type="match status" value="1"/>
</dbReference>
<name>A0A914W0U3_9BILA</name>
<dbReference type="NCBIfam" id="TIGR00420">
    <property type="entry name" value="trmU"/>
    <property type="match status" value="1"/>
</dbReference>
<dbReference type="Pfam" id="PF03054">
    <property type="entry name" value="tRNA_Me_trans"/>
    <property type="match status" value="1"/>
</dbReference>
<reference evidence="15" key="1">
    <citation type="submission" date="2022-11" db="UniProtKB">
        <authorList>
            <consortium name="WormBaseParasite"/>
        </authorList>
    </citation>
    <scope>IDENTIFICATION</scope>
</reference>
<evidence type="ECO:0000313" key="14">
    <source>
        <dbReference type="Proteomes" id="UP000887566"/>
    </source>
</evidence>
<keyword evidence="9" id="KW-0067">ATP-binding</keyword>
<dbReference type="InterPro" id="IPR014729">
    <property type="entry name" value="Rossmann-like_a/b/a_fold"/>
</dbReference>
<evidence type="ECO:0000256" key="4">
    <source>
        <dbReference type="ARBA" id="ARBA00011953"/>
    </source>
</evidence>
<dbReference type="GO" id="GO:0005524">
    <property type="term" value="F:ATP binding"/>
    <property type="evidence" value="ECO:0007669"/>
    <property type="project" value="UniProtKB-KW"/>
</dbReference>
<dbReference type="PANTHER" id="PTHR11933">
    <property type="entry name" value="TRNA 5-METHYLAMINOMETHYL-2-THIOURIDYLATE -METHYLTRANSFERASE"/>
    <property type="match status" value="1"/>
</dbReference>
<evidence type="ECO:0000256" key="5">
    <source>
        <dbReference type="ARBA" id="ARBA00022555"/>
    </source>
</evidence>
<dbReference type="Pfam" id="PF20259">
    <property type="entry name" value="tRNA_Me_trans_M"/>
    <property type="match status" value="1"/>
</dbReference>
<keyword evidence="11" id="KW-1015">Disulfide bond</keyword>
<dbReference type="SUPFAM" id="SSF52402">
    <property type="entry name" value="Adenine nucleotide alpha hydrolases-like"/>
    <property type="match status" value="1"/>
</dbReference>
<evidence type="ECO:0000256" key="12">
    <source>
        <dbReference type="ARBA" id="ARBA00049564"/>
    </source>
</evidence>
<comment type="catalytic activity">
    <reaction evidence="12">
        <text>5-taurinomethyluridine(34) in tRNA + S-sulfanyl-L-cysteinyl-[protein] + AH2 + ATP = 5-taurinomethyl-2-thiouridine(34) in tRNA + L-cysteinyl-[protein] + A + AMP + diphosphate + H(+)</text>
        <dbReference type="Rhea" id="RHEA:47040"/>
        <dbReference type="Rhea" id="RHEA-COMP:10131"/>
        <dbReference type="Rhea" id="RHEA-COMP:11726"/>
        <dbReference type="Rhea" id="RHEA-COMP:11732"/>
        <dbReference type="Rhea" id="RHEA-COMP:11733"/>
        <dbReference type="ChEBI" id="CHEBI:13193"/>
        <dbReference type="ChEBI" id="CHEBI:15378"/>
        <dbReference type="ChEBI" id="CHEBI:17499"/>
        <dbReference type="ChEBI" id="CHEBI:29950"/>
        <dbReference type="ChEBI" id="CHEBI:30616"/>
        <dbReference type="ChEBI" id="CHEBI:33019"/>
        <dbReference type="ChEBI" id="CHEBI:61963"/>
        <dbReference type="ChEBI" id="CHEBI:87171"/>
        <dbReference type="ChEBI" id="CHEBI:87172"/>
        <dbReference type="ChEBI" id="CHEBI:456215"/>
        <dbReference type="EC" id="2.8.1.14"/>
    </reaction>
</comment>
<dbReference type="Gene3D" id="2.30.30.280">
    <property type="entry name" value="Adenine nucleotide alpha hydrolases-like domains"/>
    <property type="match status" value="1"/>
</dbReference>
<dbReference type="InterPro" id="IPR046884">
    <property type="entry name" value="MnmA-like_central"/>
</dbReference>
<feature type="domain" description="tRNA-specific 2-thiouridylase MnmA-like central" evidence="13">
    <location>
        <begin position="223"/>
        <end position="286"/>
    </location>
</feature>
<accession>A0A914W0U3</accession>
<comment type="subcellular location">
    <subcellularLocation>
        <location evidence="2">Mitochondrion</location>
    </subcellularLocation>
</comment>
<keyword evidence="10" id="KW-0694">RNA-binding</keyword>
<keyword evidence="8" id="KW-0547">Nucleotide-binding</keyword>
<evidence type="ECO:0000259" key="13">
    <source>
        <dbReference type="Pfam" id="PF20259"/>
    </source>
</evidence>
<dbReference type="Gene3D" id="2.40.30.10">
    <property type="entry name" value="Translation factors"/>
    <property type="match status" value="1"/>
</dbReference>
<evidence type="ECO:0000256" key="3">
    <source>
        <dbReference type="ARBA" id="ARBA00006191"/>
    </source>
</evidence>